<sequence length="63" mass="7553">MIEDDDDYQNTNHKNCSTSDNNIIINNNVQQKQMYPSRKQHKRIKNQVKIILIIQIHKKEKGF</sequence>
<reference evidence="1" key="1">
    <citation type="journal article" date="2023" name="Plant J.">
        <title>Genome sequences and population genomics provide insights into the demographic history, inbreeding, and mutation load of two 'living fossil' tree species of Dipteronia.</title>
        <authorList>
            <person name="Feng Y."/>
            <person name="Comes H.P."/>
            <person name="Chen J."/>
            <person name="Zhu S."/>
            <person name="Lu R."/>
            <person name="Zhang X."/>
            <person name="Li P."/>
            <person name="Qiu J."/>
            <person name="Olsen K.M."/>
            <person name="Qiu Y."/>
        </authorList>
    </citation>
    <scope>NUCLEOTIDE SEQUENCE</scope>
    <source>
        <strain evidence="1">NBL</strain>
    </source>
</reference>
<name>A0AAE0EI82_9ROSI</name>
<proteinExistence type="predicted"/>
<protein>
    <submittedName>
        <fullName evidence="1">Uncharacterized protein</fullName>
    </submittedName>
</protein>
<organism evidence="1 2">
    <name type="scientific">Dipteronia sinensis</name>
    <dbReference type="NCBI Taxonomy" id="43782"/>
    <lineage>
        <taxon>Eukaryota</taxon>
        <taxon>Viridiplantae</taxon>
        <taxon>Streptophyta</taxon>
        <taxon>Embryophyta</taxon>
        <taxon>Tracheophyta</taxon>
        <taxon>Spermatophyta</taxon>
        <taxon>Magnoliopsida</taxon>
        <taxon>eudicotyledons</taxon>
        <taxon>Gunneridae</taxon>
        <taxon>Pentapetalae</taxon>
        <taxon>rosids</taxon>
        <taxon>malvids</taxon>
        <taxon>Sapindales</taxon>
        <taxon>Sapindaceae</taxon>
        <taxon>Hippocastanoideae</taxon>
        <taxon>Acereae</taxon>
        <taxon>Dipteronia</taxon>
    </lineage>
</organism>
<keyword evidence="2" id="KW-1185">Reference proteome</keyword>
<accession>A0AAE0EI82</accession>
<evidence type="ECO:0000313" key="2">
    <source>
        <dbReference type="Proteomes" id="UP001281410"/>
    </source>
</evidence>
<comment type="caution">
    <text evidence="1">The sequence shown here is derived from an EMBL/GenBank/DDBJ whole genome shotgun (WGS) entry which is preliminary data.</text>
</comment>
<dbReference type="AlphaFoldDB" id="A0AAE0EI82"/>
<gene>
    <name evidence="1" type="ORF">Dsin_001207</name>
</gene>
<evidence type="ECO:0000313" key="1">
    <source>
        <dbReference type="EMBL" id="KAK3229326.1"/>
    </source>
</evidence>
<dbReference type="EMBL" id="JANJYJ010000001">
    <property type="protein sequence ID" value="KAK3229326.1"/>
    <property type="molecule type" value="Genomic_DNA"/>
</dbReference>
<dbReference type="Proteomes" id="UP001281410">
    <property type="component" value="Unassembled WGS sequence"/>
</dbReference>